<dbReference type="GO" id="GO:0015740">
    <property type="term" value="P:C4-dicarboxylate transport"/>
    <property type="evidence" value="ECO:0007669"/>
    <property type="project" value="TreeGrafter"/>
</dbReference>
<evidence type="ECO:0000256" key="8">
    <source>
        <dbReference type="ARBA" id="ARBA00038436"/>
    </source>
</evidence>
<dbReference type="OrthoDB" id="9815614at2"/>
<reference evidence="11 12" key="1">
    <citation type="submission" date="2018-05" db="EMBL/GenBank/DDBJ databases">
        <title>Complete genome sequence of Arcticibacterium luteifluviistationis SM1504T, a cytophagaceae bacterium isolated from Arctic surface seawater.</title>
        <authorList>
            <person name="Li Y."/>
            <person name="Qin Q.-L."/>
        </authorList>
    </citation>
    <scope>NUCLEOTIDE SEQUENCE [LARGE SCALE GENOMIC DNA]</scope>
    <source>
        <strain evidence="11 12">SM1504</strain>
    </source>
</reference>
<keyword evidence="6 9" id="KW-1133">Transmembrane helix</keyword>
<dbReference type="EMBL" id="CP029480">
    <property type="protein sequence ID" value="AWV98772.1"/>
    <property type="molecule type" value="Genomic_DNA"/>
</dbReference>
<sequence length="150" mass="17240">MIKKAIGKFLKYGTLLSTYALIASVALQIYARFFMSKTPAWTEEASRLFFLYTISFASGLALKDNYFVYLDVLFERLKPRSQESLLTLIYLVTFALFGLMFYHSVLFVKLGLPETSSSMGISMSITFFCMVIMSASMAYYSFLELLKRYK</sequence>
<feature type="transmembrane region" description="Helical" evidence="9">
    <location>
        <begin position="12"/>
        <end position="30"/>
    </location>
</feature>
<evidence type="ECO:0000259" key="10">
    <source>
        <dbReference type="Pfam" id="PF04290"/>
    </source>
</evidence>
<dbReference type="AlphaFoldDB" id="A0A2Z4GBV7"/>
<dbReference type="InterPro" id="IPR055348">
    <property type="entry name" value="DctQ"/>
</dbReference>
<evidence type="ECO:0000256" key="5">
    <source>
        <dbReference type="ARBA" id="ARBA00022692"/>
    </source>
</evidence>
<organism evidence="11 12">
    <name type="scientific">Arcticibacterium luteifluviistationis</name>
    <dbReference type="NCBI Taxonomy" id="1784714"/>
    <lineage>
        <taxon>Bacteria</taxon>
        <taxon>Pseudomonadati</taxon>
        <taxon>Bacteroidota</taxon>
        <taxon>Cytophagia</taxon>
        <taxon>Cytophagales</taxon>
        <taxon>Leadbetterellaceae</taxon>
        <taxon>Arcticibacterium</taxon>
    </lineage>
</organism>
<dbReference type="Pfam" id="PF04290">
    <property type="entry name" value="DctQ"/>
    <property type="match status" value="1"/>
</dbReference>
<comment type="subcellular location">
    <subcellularLocation>
        <location evidence="1">Cell inner membrane</location>
        <topology evidence="1">Multi-pass membrane protein</topology>
    </subcellularLocation>
</comment>
<dbReference type="PANTHER" id="PTHR35011">
    <property type="entry name" value="2,3-DIKETO-L-GULONATE TRAP TRANSPORTER SMALL PERMEASE PROTEIN YIAM"/>
    <property type="match status" value="1"/>
</dbReference>
<evidence type="ECO:0000256" key="2">
    <source>
        <dbReference type="ARBA" id="ARBA00022448"/>
    </source>
</evidence>
<dbReference type="KEGG" id="als:DJ013_11540"/>
<keyword evidence="12" id="KW-1185">Reference proteome</keyword>
<dbReference type="InterPro" id="IPR007387">
    <property type="entry name" value="TRAP_DctQ"/>
</dbReference>
<gene>
    <name evidence="11" type="ORF">DJ013_11540</name>
</gene>
<name>A0A2Z4GBV7_9BACT</name>
<dbReference type="GO" id="GO:0022857">
    <property type="term" value="F:transmembrane transporter activity"/>
    <property type="evidence" value="ECO:0007669"/>
    <property type="project" value="TreeGrafter"/>
</dbReference>
<keyword evidence="3" id="KW-1003">Cell membrane</keyword>
<evidence type="ECO:0000256" key="6">
    <source>
        <dbReference type="ARBA" id="ARBA00022989"/>
    </source>
</evidence>
<evidence type="ECO:0000256" key="1">
    <source>
        <dbReference type="ARBA" id="ARBA00004429"/>
    </source>
</evidence>
<feature type="transmembrane region" description="Helical" evidence="9">
    <location>
        <begin position="120"/>
        <end position="142"/>
    </location>
</feature>
<evidence type="ECO:0000313" key="12">
    <source>
        <dbReference type="Proteomes" id="UP000249873"/>
    </source>
</evidence>
<protein>
    <recommendedName>
        <fullName evidence="10">Tripartite ATP-independent periplasmic transporters DctQ component domain-containing protein</fullName>
    </recommendedName>
</protein>
<dbReference type="PANTHER" id="PTHR35011:SF2">
    <property type="entry name" value="2,3-DIKETO-L-GULONATE TRAP TRANSPORTER SMALL PERMEASE PROTEIN YIAM"/>
    <property type="match status" value="1"/>
</dbReference>
<keyword evidence="2" id="KW-0813">Transport</keyword>
<evidence type="ECO:0000313" key="11">
    <source>
        <dbReference type="EMBL" id="AWV98772.1"/>
    </source>
</evidence>
<evidence type="ECO:0000256" key="7">
    <source>
        <dbReference type="ARBA" id="ARBA00023136"/>
    </source>
</evidence>
<dbReference type="RefSeq" id="WP_111371965.1">
    <property type="nucleotide sequence ID" value="NZ_CP029480.1"/>
</dbReference>
<evidence type="ECO:0000256" key="4">
    <source>
        <dbReference type="ARBA" id="ARBA00022519"/>
    </source>
</evidence>
<accession>A0A2Z4GBV7</accession>
<keyword evidence="7 9" id="KW-0472">Membrane</keyword>
<feature type="transmembrane region" description="Helical" evidence="9">
    <location>
        <begin position="50"/>
        <end position="73"/>
    </location>
</feature>
<feature type="transmembrane region" description="Helical" evidence="9">
    <location>
        <begin position="85"/>
        <end position="108"/>
    </location>
</feature>
<keyword evidence="5 9" id="KW-0812">Transmembrane</keyword>
<dbReference type="GO" id="GO:0005886">
    <property type="term" value="C:plasma membrane"/>
    <property type="evidence" value="ECO:0007669"/>
    <property type="project" value="UniProtKB-SubCell"/>
</dbReference>
<dbReference type="Proteomes" id="UP000249873">
    <property type="component" value="Chromosome"/>
</dbReference>
<evidence type="ECO:0000256" key="3">
    <source>
        <dbReference type="ARBA" id="ARBA00022475"/>
    </source>
</evidence>
<feature type="domain" description="Tripartite ATP-independent periplasmic transporters DctQ component" evidence="10">
    <location>
        <begin position="21"/>
        <end position="148"/>
    </location>
</feature>
<evidence type="ECO:0000256" key="9">
    <source>
        <dbReference type="SAM" id="Phobius"/>
    </source>
</evidence>
<comment type="similarity">
    <text evidence="8">Belongs to the TRAP transporter small permease family.</text>
</comment>
<proteinExistence type="inferred from homology"/>
<keyword evidence="4" id="KW-0997">Cell inner membrane</keyword>